<dbReference type="Gene3D" id="3.30.60.10">
    <property type="entry name" value="Endochitinase-like"/>
    <property type="match status" value="1"/>
</dbReference>
<dbReference type="SMART" id="SM00270">
    <property type="entry name" value="ChtBD1"/>
    <property type="match status" value="1"/>
</dbReference>
<name>A0A2P6NWL7_9EUKA</name>
<dbReference type="PANTHER" id="PTHR45708:SF49">
    <property type="entry name" value="ENDOCHITINASE"/>
    <property type="match status" value="1"/>
</dbReference>
<dbReference type="CDD" id="cd02877">
    <property type="entry name" value="GH18_hevamine_XipI_class_III"/>
    <property type="match status" value="1"/>
</dbReference>
<dbReference type="PROSITE" id="PS00026">
    <property type="entry name" value="CHIT_BIND_I_1"/>
    <property type="match status" value="1"/>
</dbReference>
<evidence type="ECO:0000259" key="8">
    <source>
        <dbReference type="PROSITE" id="PS51910"/>
    </source>
</evidence>
<accession>A0A2P6NWL7</accession>
<sequence>MTQLKDALFSGVLYDAQEGLSYTHVDCTTKNTDPWTRSDSPRLFKLKDKFMTLKAEYDRMTELGSRDNRPSIHFIRSCRSRVVILPDSTMRTALLCVVLAALVAVSLSQTQCSDSQPCPAGLCCSKWGWCGIGAAWCGTNTPTTATPTTAAPITATFTTANPTTATPTTAAPITATFTTATPTFTRPPVNNTRKQVAAYWGQDTVFFSGNPSFGLQKNIDEYCNDDTYDILIVSFLIQFFGPENVNGIPLPGLNLANTCDKTSDKYPTLLDCPHVGTAIKKCQANGKKVILSLGGASGAYGFFSADQPVQFAQTLWDMFLGGSSALPRPFGDAVFDGIDLDIEGGNTQYYDTFVKIMKEKYFNAADKKYYITGAPQCPFPDAYLSAALETGYFDYVFVQFYNNWCGLNNFGNPNAWNWNQWEDYASRHPGTQIFVGAPAATYAASTGYVSADQLTSVINSVKNSKAYGGIMIWDATVSSVNGFGPAIARANLALSASHPVSHTIEWDIYRETRVVAGCWSRGKQCWKKKEVWEAYFKVRGDRVERCPGCHRNTAGSFIRNSKEAHTTFVTQPTSAPTPSSNIPSTNHLRR</sequence>
<dbReference type="GO" id="GO:0005576">
    <property type="term" value="C:extracellular region"/>
    <property type="evidence" value="ECO:0007669"/>
    <property type="project" value="TreeGrafter"/>
</dbReference>
<evidence type="ECO:0000256" key="7">
    <source>
        <dbReference type="SAM" id="MobiDB-lite"/>
    </source>
</evidence>
<dbReference type="Pfam" id="PF00704">
    <property type="entry name" value="Glyco_hydro_18"/>
    <property type="match status" value="1"/>
</dbReference>
<dbReference type="GO" id="GO:0008843">
    <property type="term" value="F:endochitinase activity"/>
    <property type="evidence" value="ECO:0007669"/>
    <property type="project" value="UniProtKB-EC"/>
</dbReference>
<reference evidence="9 10" key="1">
    <citation type="journal article" date="2018" name="Genome Biol. Evol.">
        <title>Multiple Roots of Fruiting Body Formation in Amoebozoa.</title>
        <authorList>
            <person name="Hillmann F."/>
            <person name="Forbes G."/>
            <person name="Novohradska S."/>
            <person name="Ferling I."/>
            <person name="Riege K."/>
            <person name="Groth M."/>
            <person name="Westermann M."/>
            <person name="Marz M."/>
            <person name="Spaller T."/>
            <person name="Winckler T."/>
            <person name="Schaap P."/>
            <person name="Glockner G."/>
        </authorList>
    </citation>
    <scope>NUCLEOTIDE SEQUENCE [LARGE SCALE GENOMIC DNA]</scope>
    <source>
        <strain evidence="9 10">Jena</strain>
    </source>
</reference>
<dbReference type="AlphaFoldDB" id="A0A2P6NWL7"/>
<evidence type="ECO:0000256" key="6">
    <source>
        <dbReference type="RuleBase" id="RU004453"/>
    </source>
</evidence>
<organism evidence="9 10">
    <name type="scientific">Planoprotostelium fungivorum</name>
    <dbReference type="NCBI Taxonomy" id="1890364"/>
    <lineage>
        <taxon>Eukaryota</taxon>
        <taxon>Amoebozoa</taxon>
        <taxon>Evosea</taxon>
        <taxon>Variosea</taxon>
        <taxon>Cavosteliida</taxon>
        <taxon>Cavosteliaceae</taxon>
        <taxon>Planoprotostelium</taxon>
    </lineage>
</organism>
<keyword evidence="3 5" id="KW-0378">Hydrolase</keyword>
<dbReference type="Pfam" id="PF00187">
    <property type="entry name" value="Chitin_bind_1"/>
    <property type="match status" value="1"/>
</dbReference>
<evidence type="ECO:0000256" key="2">
    <source>
        <dbReference type="ARBA" id="ARBA00022669"/>
    </source>
</evidence>
<dbReference type="SUPFAM" id="SSF51445">
    <property type="entry name" value="(Trans)glycosidases"/>
    <property type="match status" value="1"/>
</dbReference>
<keyword evidence="10" id="KW-1185">Reference proteome</keyword>
<dbReference type="InterPro" id="IPR036861">
    <property type="entry name" value="Endochitinase-like_sf"/>
</dbReference>
<dbReference type="InterPro" id="IPR017853">
    <property type="entry name" value="GH"/>
</dbReference>
<evidence type="ECO:0000256" key="4">
    <source>
        <dbReference type="ARBA" id="ARBA00023295"/>
    </source>
</evidence>
<protein>
    <recommendedName>
        <fullName evidence="1">chitinase</fullName>
        <ecNumber evidence="1">3.2.1.14</ecNumber>
    </recommendedName>
</protein>
<keyword evidence="4 5" id="KW-0326">Glycosidase</keyword>
<dbReference type="InParanoid" id="A0A2P6NWL7"/>
<evidence type="ECO:0000313" key="9">
    <source>
        <dbReference type="EMBL" id="PRP88349.1"/>
    </source>
</evidence>
<dbReference type="GO" id="GO:0008061">
    <property type="term" value="F:chitin binding"/>
    <property type="evidence" value="ECO:0007669"/>
    <property type="project" value="UniProtKB-KW"/>
</dbReference>
<feature type="domain" description="GH18" evidence="8">
    <location>
        <begin position="194"/>
        <end position="497"/>
    </location>
</feature>
<dbReference type="InterPro" id="IPR018371">
    <property type="entry name" value="Chitin-binding_1_CS"/>
</dbReference>
<dbReference type="Gene3D" id="3.20.20.80">
    <property type="entry name" value="Glycosidases"/>
    <property type="match status" value="1"/>
</dbReference>
<dbReference type="InterPro" id="IPR050542">
    <property type="entry name" value="Glycosyl_Hydrlase18_Chitinase"/>
</dbReference>
<dbReference type="Proteomes" id="UP000241769">
    <property type="component" value="Unassembled WGS sequence"/>
</dbReference>
<evidence type="ECO:0000256" key="3">
    <source>
        <dbReference type="ARBA" id="ARBA00022801"/>
    </source>
</evidence>
<dbReference type="PROSITE" id="PS01095">
    <property type="entry name" value="GH18_1"/>
    <property type="match status" value="1"/>
</dbReference>
<dbReference type="SUPFAM" id="SSF57016">
    <property type="entry name" value="Plant lectins/antimicrobial peptides"/>
    <property type="match status" value="1"/>
</dbReference>
<dbReference type="EMBL" id="MDYQ01000011">
    <property type="protein sequence ID" value="PRP88349.1"/>
    <property type="molecule type" value="Genomic_DNA"/>
</dbReference>
<dbReference type="EC" id="3.2.1.14" evidence="1"/>
<feature type="region of interest" description="Disordered" evidence="7">
    <location>
        <begin position="567"/>
        <end position="590"/>
    </location>
</feature>
<comment type="similarity">
    <text evidence="6">Belongs to the glycosyl hydrolase 18 family.</text>
</comment>
<dbReference type="PANTHER" id="PTHR45708">
    <property type="entry name" value="ENDOCHITINASE"/>
    <property type="match status" value="1"/>
</dbReference>
<keyword evidence="2" id="KW-0147">Chitin-binding</keyword>
<dbReference type="InterPro" id="IPR001002">
    <property type="entry name" value="Chitin-bd_1"/>
</dbReference>
<dbReference type="OrthoDB" id="6020543at2759"/>
<dbReference type="GO" id="GO:0005975">
    <property type="term" value="P:carbohydrate metabolic process"/>
    <property type="evidence" value="ECO:0007669"/>
    <property type="project" value="InterPro"/>
</dbReference>
<evidence type="ECO:0000256" key="1">
    <source>
        <dbReference type="ARBA" id="ARBA00012729"/>
    </source>
</evidence>
<dbReference type="InterPro" id="IPR001579">
    <property type="entry name" value="Glyco_hydro_18_chit_AS"/>
</dbReference>
<dbReference type="InterPro" id="IPR045321">
    <property type="entry name" value="Cts1-like"/>
</dbReference>
<evidence type="ECO:0000313" key="10">
    <source>
        <dbReference type="Proteomes" id="UP000241769"/>
    </source>
</evidence>
<gene>
    <name evidence="9" type="ORF">PROFUN_03263</name>
</gene>
<dbReference type="PROSITE" id="PS51910">
    <property type="entry name" value="GH18_2"/>
    <property type="match status" value="1"/>
</dbReference>
<comment type="caution">
    <text evidence="9">The sequence shown here is derived from an EMBL/GenBank/DDBJ whole genome shotgun (WGS) entry which is preliminary data.</text>
</comment>
<proteinExistence type="inferred from homology"/>
<evidence type="ECO:0000256" key="5">
    <source>
        <dbReference type="RuleBase" id="RU000489"/>
    </source>
</evidence>
<dbReference type="CDD" id="cd00035">
    <property type="entry name" value="ChtBD1"/>
    <property type="match status" value="1"/>
</dbReference>
<dbReference type="InterPro" id="IPR001223">
    <property type="entry name" value="Glyco_hydro18_cat"/>
</dbReference>